<dbReference type="EMBL" id="CP006682">
    <property type="protein sequence ID" value="AHB36057.1"/>
    <property type="molecule type" value="Genomic_DNA"/>
</dbReference>
<dbReference type="HOGENOM" id="CLU_489929_0_0_14"/>
<name>V5RHC2_SPIAP</name>
<dbReference type="InterPro" id="IPR027417">
    <property type="entry name" value="P-loop_NTPase"/>
</dbReference>
<gene>
    <name evidence="1" type="ORF">SAPIS_v1c02110</name>
</gene>
<organism evidence="1 2">
    <name type="scientific">Spiroplasma apis B31</name>
    <dbReference type="NCBI Taxonomy" id="1276258"/>
    <lineage>
        <taxon>Bacteria</taxon>
        <taxon>Bacillati</taxon>
        <taxon>Mycoplasmatota</taxon>
        <taxon>Mollicutes</taxon>
        <taxon>Entomoplasmatales</taxon>
        <taxon>Spiroplasmataceae</taxon>
        <taxon>Spiroplasma</taxon>
    </lineage>
</organism>
<dbReference type="PATRIC" id="fig|1276258.3.peg.205"/>
<dbReference type="RefSeq" id="WP_023788991.1">
    <property type="nucleotide sequence ID" value="NC_022998.1"/>
</dbReference>
<dbReference type="AlphaFoldDB" id="V5RHC2"/>
<dbReference type="OrthoDB" id="388145at2"/>
<keyword evidence="2" id="KW-1185">Reference proteome</keyword>
<dbReference type="Gene3D" id="3.40.50.300">
    <property type="entry name" value="P-loop containing nucleotide triphosphate hydrolases"/>
    <property type="match status" value="1"/>
</dbReference>
<sequence>MKKENIDLKFDTDNCNFSVDIYKKVMLEVYGTYVTNTTFFLALSGAKGFGKTFFICLVAWFNICNFTDYNVQLARYTFTSAKTTYSAMMIRVATFLQKYGVTIMDKIESKEIKFYNSDNRCEFVFPNKRKVWVIGFDNTSKWEGVAAAIGEWGMFALDEVIPLKEKILDEEDYIYQLNNILIQIIRGQDLTTSFDNIEELRYEDFQVFKKRMVIFGFNNHQTDHPIYQLYVQAVLPLTDERKKELKVNGYSTGIYKDFYGVGATVIRGTTKLNQANLNNDLLVFAEGLKKTNPEQYETLFNGNENEMQIDHYSYRKDLYANTQTFDLQEFYFENEKRFWFDRITIGCDYADGGQISDDTALVMLGFELNKDESVKAIYILEEESINSRRFKKSNVDKVKYIAKTIDFWCKKYMHNLKEPFEKSIKFKIGQDSRTTRDFISKFLEEEYNYDPVVLSNGMRIFKSTGHYGWPIVDRHYVIKRLLSENKLFFSNKLTVTKEIRGETIIFKKYGHLYNELEKCINHPDKKIRDERPKANNLDVINAFEHALSFYRYRLFK</sequence>
<evidence type="ECO:0000313" key="1">
    <source>
        <dbReference type="EMBL" id="AHB36057.1"/>
    </source>
</evidence>
<dbReference type="Proteomes" id="UP000018550">
    <property type="component" value="Chromosome"/>
</dbReference>
<protein>
    <submittedName>
        <fullName evidence="1">Uncharacterized protein</fullName>
    </submittedName>
</protein>
<dbReference type="STRING" id="1276258.SAPIS_v1c02110"/>
<dbReference type="KEGG" id="sapi:SAPIS_v1c02110"/>
<reference evidence="1 2" key="1">
    <citation type="journal article" date="2014" name="Genome Announc.">
        <title>Complete Genome Sequence of Spiroplasma apis B31T (ATCC 33834), a Bacterium Associated with May Disease of Honeybees (Apis mellifera).</title>
        <authorList>
            <person name="Ku C."/>
            <person name="Lo W.S."/>
            <person name="Chen L.L."/>
            <person name="Kuo C.H."/>
        </authorList>
    </citation>
    <scope>NUCLEOTIDE SEQUENCE [LARGE SCALE GENOMIC DNA]</scope>
    <source>
        <strain evidence="1">B31</strain>
    </source>
</reference>
<proteinExistence type="predicted"/>
<accession>V5RHC2</accession>
<evidence type="ECO:0000313" key="2">
    <source>
        <dbReference type="Proteomes" id="UP000018550"/>
    </source>
</evidence>